<protein>
    <submittedName>
        <fullName evidence="2">Type VII secretion protein EssB</fullName>
    </submittedName>
</protein>
<sequence length="399" mass="47090">MTEKTIQIDSMEYRFEIEEDTWKLELAKSQTQVKDTRQLELLTEKSSMFLPVTIEEHDDTFTFTYTVEKKLLKWEDVKKLERNEKLRLIRNLSHFQEYLHRRITFFLHPDNLVFDANLMPFIIHRGIREIAPPKPLTENQFLLHYKCFIIALFSKKHSYDDLYAGLLESAKETTFEQNVVNMESFEELKQFIEVNFLKEQAKAEKTMQLVPKKQFKLFKYLACSFAAATVILVAPVVYYTFMKVPYQNTLLEANKNFLATDYDKVINNLNEEEFESLPLASKYELAYSYLKVEKLSDEQKAAIMKNVTLKSDEKYLLYWIYNGKGNFDKSLDLAKSVDDPQLIMYGLIKQIEAVKNNPDLPGKERDEKLKTFEQQLNEYKKKYSDSSNEKDISNTKKAK</sequence>
<dbReference type="Gene3D" id="1.10.510.10">
    <property type="entry name" value="Transferase(Phosphotransferase) domain 1"/>
    <property type="match status" value="1"/>
</dbReference>
<gene>
    <name evidence="2" type="primary">essB</name>
    <name evidence="2" type="ORF">CN613_05240</name>
</gene>
<dbReference type="Gene3D" id="1.25.40.680">
    <property type="entry name" value="Type VII secretion system EssB, C-terminal-like domain"/>
    <property type="match status" value="1"/>
</dbReference>
<evidence type="ECO:0000256" key="1">
    <source>
        <dbReference type="ARBA" id="ARBA00010163"/>
    </source>
</evidence>
<evidence type="ECO:0000313" key="3">
    <source>
        <dbReference type="Proteomes" id="UP000219775"/>
    </source>
</evidence>
<comment type="caution">
    <text evidence="2">The sequence shown here is derived from an EMBL/GenBank/DDBJ whole genome shotgun (WGS) entry which is preliminary data.</text>
</comment>
<dbReference type="RefSeq" id="WP_097848027.1">
    <property type="nucleotide sequence ID" value="NZ_NUBH01000088.1"/>
</dbReference>
<organism evidence="2 3">
    <name type="scientific">Bacillus pseudomycoides</name>
    <dbReference type="NCBI Taxonomy" id="64104"/>
    <lineage>
        <taxon>Bacteria</taxon>
        <taxon>Bacillati</taxon>
        <taxon>Bacillota</taxon>
        <taxon>Bacilli</taxon>
        <taxon>Bacillales</taxon>
        <taxon>Bacillaceae</taxon>
        <taxon>Bacillus</taxon>
        <taxon>Bacillus cereus group</taxon>
    </lineage>
</organism>
<comment type="similarity">
    <text evidence="1">Belongs to the EssB family.</text>
</comment>
<evidence type="ECO:0000313" key="2">
    <source>
        <dbReference type="EMBL" id="PEM71353.1"/>
    </source>
</evidence>
<accession>A0A2C3VSS8</accession>
<dbReference type="AlphaFoldDB" id="A0A2C3VSS8"/>
<dbReference type="InterPro" id="IPR042565">
    <property type="entry name" value="T7SS_EssB_C"/>
</dbReference>
<reference evidence="2 3" key="1">
    <citation type="submission" date="2017-09" db="EMBL/GenBank/DDBJ databases">
        <title>Large-scale bioinformatics analysis of Bacillus genomes uncovers conserved roles of natural products in bacterial physiology.</title>
        <authorList>
            <consortium name="Agbiome Team Llc"/>
            <person name="Bleich R.M."/>
            <person name="Grubbs K.J."/>
            <person name="Santa Maria K.C."/>
            <person name="Allen S.E."/>
            <person name="Farag S."/>
            <person name="Shank E.A."/>
            <person name="Bowers A."/>
        </authorList>
    </citation>
    <scope>NUCLEOTIDE SEQUENCE [LARGE SCALE GENOMIC DNA]</scope>
    <source>
        <strain evidence="2 3">AFS009893</strain>
    </source>
</reference>
<dbReference type="Proteomes" id="UP000219775">
    <property type="component" value="Unassembled WGS sequence"/>
</dbReference>
<name>A0A2C3VSS8_9BACI</name>
<dbReference type="InterPro" id="IPR018778">
    <property type="entry name" value="T7SS_EssB"/>
</dbReference>
<dbReference type="EMBL" id="NUDP01000023">
    <property type="protein sequence ID" value="PEM71353.1"/>
    <property type="molecule type" value="Genomic_DNA"/>
</dbReference>
<dbReference type="NCBIfam" id="TIGR03926">
    <property type="entry name" value="T7_EssB"/>
    <property type="match status" value="1"/>
</dbReference>
<proteinExistence type="inferred from homology"/>
<dbReference type="Pfam" id="PF10140">
    <property type="entry name" value="YukC"/>
    <property type="match status" value="1"/>
</dbReference>